<evidence type="ECO:0000256" key="4">
    <source>
        <dbReference type="ARBA" id="ARBA00022801"/>
    </source>
</evidence>
<dbReference type="InterPro" id="IPR051156">
    <property type="entry name" value="Mito/Outer_Membr_Metalloprot"/>
</dbReference>
<gene>
    <name evidence="9" type="ordered locus">Lcho_0492</name>
</gene>
<evidence type="ECO:0000256" key="2">
    <source>
        <dbReference type="ARBA" id="ARBA00022670"/>
    </source>
</evidence>
<evidence type="ECO:0000256" key="6">
    <source>
        <dbReference type="ARBA" id="ARBA00023049"/>
    </source>
</evidence>
<keyword evidence="7" id="KW-0732">Signal</keyword>
<name>B1XXZ8_LEPCP</name>
<evidence type="ECO:0000313" key="10">
    <source>
        <dbReference type="Proteomes" id="UP000001693"/>
    </source>
</evidence>
<evidence type="ECO:0000256" key="3">
    <source>
        <dbReference type="ARBA" id="ARBA00022723"/>
    </source>
</evidence>
<comment type="cofactor">
    <cofactor evidence="1">
        <name>Zn(2+)</name>
        <dbReference type="ChEBI" id="CHEBI:29105"/>
    </cofactor>
</comment>
<evidence type="ECO:0000256" key="5">
    <source>
        <dbReference type="ARBA" id="ARBA00022833"/>
    </source>
</evidence>
<dbReference type="Pfam" id="PF01435">
    <property type="entry name" value="Peptidase_M48"/>
    <property type="match status" value="1"/>
</dbReference>
<keyword evidence="2" id="KW-0645">Protease</keyword>
<dbReference type="PANTHER" id="PTHR22726:SF1">
    <property type="entry name" value="METALLOENDOPEPTIDASE OMA1, MITOCHONDRIAL"/>
    <property type="match status" value="1"/>
</dbReference>
<feature type="domain" description="Peptidase M48" evidence="8">
    <location>
        <begin position="109"/>
        <end position="278"/>
    </location>
</feature>
<feature type="signal peptide" evidence="7">
    <location>
        <begin position="1"/>
        <end position="35"/>
    </location>
</feature>
<feature type="chain" id="PRO_5002772871" evidence="7">
    <location>
        <begin position="36"/>
        <end position="553"/>
    </location>
</feature>
<dbReference type="eggNOG" id="COG4783">
    <property type="taxonomic scope" value="Bacteria"/>
</dbReference>
<dbReference type="Proteomes" id="UP000001693">
    <property type="component" value="Chromosome"/>
</dbReference>
<dbReference type="AlphaFoldDB" id="B1XXZ8"/>
<protein>
    <submittedName>
        <fullName evidence="9">Peptidase M48 Ste24p</fullName>
    </submittedName>
</protein>
<keyword evidence="4" id="KW-0378">Hydrolase</keyword>
<dbReference type="PANTHER" id="PTHR22726">
    <property type="entry name" value="METALLOENDOPEPTIDASE OMA1"/>
    <property type="match status" value="1"/>
</dbReference>
<dbReference type="KEGG" id="lch:Lcho_0492"/>
<accession>B1XXZ8</accession>
<evidence type="ECO:0000313" key="9">
    <source>
        <dbReference type="EMBL" id="ACB32767.1"/>
    </source>
</evidence>
<dbReference type="GO" id="GO:0004222">
    <property type="term" value="F:metalloendopeptidase activity"/>
    <property type="evidence" value="ECO:0007669"/>
    <property type="project" value="InterPro"/>
</dbReference>
<evidence type="ECO:0000259" key="8">
    <source>
        <dbReference type="Pfam" id="PF01435"/>
    </source>
</evidence>
<dbReference type="GO" id="GO:0016020">
    <property type="term" value="C:membrane"/>
    <property type="evidence" value="ECO:0007669"/>
    <property type="project" value="TreeGrafter"/>
</dbReference>
<evidence type="ECO:0000256" key="7">
    <source>
        <dbReference type="SAM" id="SignalP"/>
    </source>
</evidence>
<dbReference type="OrthoDB" id="9810445at2"/>
<dbReference type="HOGENOM" id="CLU_030556_1_0_4"/>
<keyword evidence="5" id="KW-0862">Zinc</keyword>
<dbReference type="GO" id="GO:0051603">
    <property type="term" value="P:proteolysis involved in protein catabolic process"/>
    <property type="evidence" value="ECO:0007669"/>
    <property type="project" value="TreeGrafter"/>
</dbReference>
<dbReference type="InterPro" id="IPR001915">
    <property type="entry name" value="Peptidase_M48"/>
</dbReference>
<dbReference type="GO" id="GO:0046872">
    <property type="term" value="F:metal ion binding"/>
    <property type="evidence" value="ECO:0007669"/>
    <property type="project" value="UniProtKB-KW"/>
</dbReference>
<organism evidence="9 10">
    <name type="scientific">Leptothrix cholodnii (strain ATCC 51168 / LMG 8142 / SP-6)</name>
    <name type="common">Leptothrix discophora (strain SP-6)</name>
    <dbReference type="NCBI Taxonomy" id="395495"/>
    <lineage>
        <taxon>Bacteria</taxon>
        <taxon>Pseudomonadati</taxon>
        <taxon>Pseudomonadota</taxon>
        <taxon>Betaproteobacteria</taxon>
        <taxon>Burkholderiales</taxon>
        <taxon>Sphaerotilaceae</taxon>
        <taxon>Leptothrix</taxon>
    </lineage>
</organism>
<dbReference type="Gene3D" id="3.30.2010.10">
    <property type="entry name" value="Metalloproteases ('zincins'), catalytic domain"/>
    <property type="match status" value="1"/>
</dbReference>
<keyword evidence="6" id="KW-0482">Metalloprotease</keyword>
<keyword evidence="3" id="KW-0479">Metal-binding</keyword>
<sequence precursor="true">MTLPLTRLSPPRRLRRAGWCLAAALLCPAPIAVLAQGASSTLPALGDAASDEIAVAAEGRLGDRIMQELRRDPDVLDDPLLVEYIERIWQPLLAAAKARGDVSEELAQNLAWQTFVVRDRSVNAFALPGGYVGVHLGLLSMTGSRDELASVLAHEMSHVSQRHIARMMTSGRRSSMLALATMILGIMAVSRSPDAAQALVMGGQAAAVQGQLNFSRDMEREADRVGFGVLQGAGYEGVGMVGMFERMQLAARLTDSNQFPYLRSHPLTSDRIAEARSRLGLDGAQTPSASLGSGGASAAWLHAAMQGRARALMDGRNEALQRLASAPGDASAGQGSAGNGTLGGPPALASAYAAALAASRLKQWPLADAALQRARDLAAPHEAAARAVAMLRIESLIERDRAVEALNILQAPGGARVDDGSRAGLMLVARVALAAHRSPGGPQAALQRSSEALMTWVTDHPNDASAWDLLAQLHERRGQPLAALRAQAEVRVALGDWQGAADRLRAGQRLARGQGQVDHVEAAVLDVRLKVVEQKRRQQALDEGRAPGDESGR</sequence>
<keyword evidence="10" id="KW-1185">Reference proteome</keyword>
<dbReference type="STRING" id="395495.Lcho_0492"/>
<reference evidence="9 10" key="1">
    <citation type="submission" date="2008-03" db="EMBL/GenBank/DDBJ databases">
        <title>Complete sequence of Leptothrix cholodnii SP-6.</title>
        <authorList>
            <consortium name="US DOE Joint Genome Institute"/>
            <person name="Copeland A."/>
            <person name="Lucas S."/>
            <person name="Lapidus A."/>
            <person name="Glavina del Rio T."/>
            <person name="Dalin E."/>
            <person name="Tice H."/>
            <person name="Bruce D."/>
            <person name="Goodwin L."/>
            <person name="Pitluck S."/>
            <person name="Chertkov O."/>
            <person name="Brettin T."/>
            <person name="Detter J.C."/>
            <person name="Han C."/>
            <person name="Kuske C.R."/>
            <person name="Schmutz J."/>
            <person name="Larimer F."/>
            <person name="Land M."/>
            <person name="Hauser L."/>
            <person name="Kyrpides N."/>
            <person name="Lykidis A."/>
            <person name="Emerson D."/>
            <person name="Richardson P."/>
        </authorList>
    </citation>
    <scope>NUCLEOTIDE SEQUENCE [LARGE SCALE GENOMIC DNA]</scope>
    <source>
        <strain evidence="10">ATCC 51168 / LMG 8142 / SP-6</strain>
    </source>
</reference>
<proteinExistence type="predicted"/>
<evidence type="ECO:0000256" key="1">
    <source>
        <dbReference type="ARBA" id="ARBA00001947"/>
    </source>
</evidence>
<dbReference type="EMBL" id="CP001013">
    <property type="protein sequence ID" value="ACB32767.1"/>
    <property type="molecule type" value="Genomic_DNA"/>
</dbReference>
<dbReference type="RefSeq" id="WP_012345529.1">
    <property type="nucleotide sequence ID" value="NC_010524.1"/>
</dbReference>